<dbReference type="VEuPathDB" id="CryptoDB:Cvel_18335"/>
<sequence>MSENGGDKAEGFGLPDQPVAEKPTDPPDAAPYSVDLQSDVMHPQPEESAPIIRRSERGGVPRNYAKMNGGRGRRGGRIAGGMGRELQEEDNQNRICNRIFAGRPSASGLLHSLRKVPRNAPPKQSNNSEDAPLASSFVSTGLGLSTDLDSTEGGAGACAEVPRGINNGIHKPQAVQVTHIKTGQVKVFPSMRHAGDALGINACTVSRALQYKVGQRGCTNVTMGFRFDLARAEDRWIDDGLDMELEGGEEGTEGGEGVRSIDGSDCAAMHPLARRSGSIRQGRGQRDQVGDMDEMEEDNSDAEFFAQSRQCKANRDEKRKRGRPPPNALKSDASRREFPEEVVSKGKTRKTQTQKGAAAAAAAGVRTPRTVYRKTATDLLAPSAQRKKSLTSPSSSIRDPFFNRHAAPMGGLNSGPNGLGTIMVTAKELATGHTQNFASLRRCGEALGINPGTISRALKYEVGLNRTTNETRGFAFTKTEVPPAVQQAGGGASAAAASSAAAAASTNPTQRRVARGRRAIHPLALAVVSTTRMPKVAAKGRGGKGLGRGRGRGRGGRGGRARMSSTKPPVMEEEEEDEGDDLEEQEAAGGYQSDAEMDPSGWIDGADEGGEGDWENVGDDYSHYHPGPWAPPPGYFRDHPMHAHRGFGPSYYPHRYPPYNQPPYHPPTSTSNDNPYQQQQGHRDGYTNNNTAGGRGTAPNPMFRPRFPHWAYSYRPPHSNMYFPPHPHGYRSYPPGPPQPPPQEDQEGAREEGQQQRGDAQSQKKGDRLSPTPHERQTQRRDPHRPEPGHFPMPGPWGYRPPGRMMGPPYSYRGGAAAAAPGGPPMRPRAGPHASYSFWSPYQQTFPPGEQRMAARSSPSRFPPTLPPSSHHACSKEPRPEETGDREGDEDAKEGDAAHAEAEGGDVPKEPPMLQDAKAPPSASSSSASSSSSSAVIQSDPPPRAR</sequence>
<feature type="compositionally biased region" description="Acidic residues" evidence="1">
    <location>
        <begin position="290"/>
        <end position="301"/>
    </location>
</feature>
<dbReference type="AlphaFoldDB" id="A0A0G4FRR6"/>
<feature type="compositionally biased region" description="Low complexity" evidence="1">
    <location>
        <begin position="796"/>
        <end position="821"/>
    </location>
</feature>
<evidence type="ECO:0000313" key="3">
    <source>
        <dbReference type="EMBL" id="CEM16991.1"/>
    </source>
</evidence>
<feature type="compositionally biased region" description="Basic and acidic residues" evidence="1">
    <location>
        <begin position="894"/>
        <end position="909"/>
    </location>
</feature>
<feature type="region of interest" description="Disordered" evidence="1">
    <location>
        <begin position="1"/>
        <end position="79"/>
    </location>
</feature>
<feature type="compositionally biased region" description="Basic and acidic residues" evidence="1">
    <location>
        <begin position="1"/>
        <end position="10"/>
    </location>
</feature>
<dbReference type="InterPro" id="IPR010896">
    <property type="entry name" value="NUMOD1"/>
</dbReference>
<feature type="compositionally biased region" description="Basic and acidic residues" evidence="1">
    <location>
        <begin position="332"/>
        <end position="344"/>
    </location>
</feature>
<feature type="compositionally biased region" description="Low complexity" evidence="1">
    <location>
        <begin position="922"/>
        <end position="935"/>
    </location>
</feature>
<dbReference type="Pfam" id="PF07453">
    <property type="entry name" value="NUMOD1"/>
    <property type="match status" value="1"/>
</dbReference>
<feature type="domain" description="Nuclease-associated modular DNA-binding 1" evidence="2">
    <location>
        <begin position="177"/>
        <end position="209"/>
    </location>
</feature>
<evidence type="ECO:0000256" key="1">
    <source>
        <dbReference type="SAM" id="MobiDB-lite"/>
    </source>
</evidence>
<feature type="region of interest" description="Disordered" evidence="1">
    <location>
        <begin position="244"/>
        <end position="263"/>
    </location>
</feature>
<dbReference type="PhylomeDB" id="A0A0G4FRR6"/>
<accession>A0A0G4FRR6</accession>
<feature type="compositionally biased region" description="Pro residues" evidence="1">
    <location>
        <begin position="734"/>
        <end position="743"/>
    </location>
</feature>
<feature type="compositionally biased region" description="Polar residues" evidence="1">
    <location>
        <begin position="668"/>
        <end position="692"/>
    </location>
</feature>
<gene>
    <name evidence="3" type="ORF">Cvel_18335</name>
</gene>
<name>A0A0G4FRR6_9ALVE</name>
<feature type="region of interest" description="Disordered" evidence="1">
    <location>
        <begin position="723"/>
        <end position="946"/>
    </location>
</feature>
<feature type="region of interest" description="Disordered" evidence="1">
    <location>
        <begin position="531"/>
        <end position="619"/>
    </location>
</feature>
<feature type="compositionally biased region" description="Acidic residues" evidence="1">
    <location>
        <begin position="605"/>
        <end position="618"/>
    </location>
</feature>
<dbReference type="EMBL" id="CDMZ01000567">
    <property type="protein sequence ID" value="CEM16991.1"/>
    <property type="molecule type" value="Genomic_DNA"/>
</dbReference>
<proteinExistence type="predicted"/>
<evidence type="ECO:0000259" key="2">
    <source>
        <dbReference type="Pfam" id="PF07453"/>
    </source>
</evidence>
<feature type="compositionally biased region" description="Basic and acidic residues" evidence="1">
    <location>
        <begin position="874"/>
        <end position="886"/>
    </location>
</feature>
<reference evidence="3" key="1">
    <citation type="submission" date="2014-11" db="EMBL/GenBank/DDBJ databases">
        <authorList>
            <person name="Otto D Thomas"/>
            <person name="Naeem Raeece"/>
        </authorList>
    </citation>
    <scope>NUCLEOTIDE SEQUENCE</scope>
</reference>
<feature type="compositionally biased region" description="Acidic residues" evidence="1">
    <location>
        <begin position="571"/>
        <end position="586"/>
    </location>
</feature>
<feature type="compositionally biased region" description="Basic residues" evidence="1">
    <location>
        <begin position="547"/>
        <end position="560"/>
    </location>
</feature>
<feature type="compositionally biased region" description="Pro residues" evidence="1">
    <location>
        <begin position="655"/>
        <end position="666"/>
    </location>
</feature>
<feature type="region of interest" description="Disordered" evidence="1">
    <location>
        <begin position="272"/>
        <end position="366"/>
    </location>
</feature>
<feature type="compositionally biased region" description="Basic and acidic residues" evidence="1">
    <location>
        <begin position="762"/>
        <end position="788"/>
    </location>
</feature>
<feature type="compositionally biased region" description="Low complexity" evidence="1">
    <location>
        <begin position="353"/>
        <end position="363"/>
    </location>
</feature>
<feature type="region of interest" description="Disordered" evidence="1">
    <location>
        <begin position="652"/>
        <end position="702"/>
    </location>
</feature>
<feature type="compositionally biased region" description="Acidic residues" evidence="1">
    <location>
        <begin position="244"/>
        <end position="253"/>
    </location>
</feature>
<organism evidence="3">
    <name type="scientific">Chromera velia CCMP2878</name>
    <dbReference type="NCBI Taxonomy" id="1169474"/>
    <lineage>
        <taxon>Eukaryota</taxon>
        <taxon>Sar</taxon>
        <taxon>Alveolata</taxon>
        <taxon>Colpodellida</taxon>
        <taxon>Chromeraceae</taxon>
        <taxon>Chromera</taxon>
    </lineage>
</organism>
<protein>
    <recommendedName>
        <fullName evidence="2">Nuclease-associated modular DNA-binding 1 domain-containing protein</fullName>
    </recommendedName>
</protein>
<feature type="compositionally biased region" description="Polar residues" evidence="1">
    <location>
        <begin position="837"/>
        <end position="846"/>
    </location>
</feature>